<protein>
    <submittedName>
        <fullName evidence="3">Cytochrome c-type biogenesis protein</fullName>
    </submittedName>
</protein>
<sequence>MTPLDLSLASAAMAVMAGLASIASPCVLPVVPIVMTGSAEDHRHRPLLIVFGLSLGFIAMGAATAVFGGAIAPAMPVFEKVAGVLIIAFGVLMLFGINLFKNLHFFSRIGSGGKGRWSGLLLGLTLGLVWIPCVGPMLSGVLTLVATQGSVASGMVLLAFYSLGFALPMLLAGYASQAVRQKIRLVNAYPLAVRLVSGLILIGFGLAILNLGMLELGMTT</sequence>
<dbReference type="AlphaFoldDB" id="A0A1G9MNM2"/>
<name>A0A1G9MNM2_9BACT</name>
<feature type="transmembrane region" description="Helical" evidence="1">
    <location>
        <begin position="12"/>
        <end position="35"/>
    </location>
</feature>
<feature type="transmembrane region" description="Helical" evidence="1">
    <location>
        <begin position="191"/>
        <end position="214"/>
    </location>
</feature>
<dbReference type="STRING" id="392333.SAMN05660860_01204"/>
<accession>A0A1G9MNM2</accession>
<dbReference type="Pfam" id="PF13386">
    <property type="entry name" value="DsbD_2"/>
    <property type="match status" value="1"/>
</dbReference>
<dbReference type="OrthoDB" id="9811352at2"/>
<dbReference type="EMBL" id="FNGU01000002">
    <property type="protein sequence ID" value="SDL75683.1"/>
    <property type="molecule type" value="Genomic_DNA"/>
</dbReference>
<evidence type="ECO:0000313" key="3">
    <source>
        <dbReference type="EMBL" id="SDL75683.1"/>
    </source>
</evidence>
<keyword evidence="1" id="KW-1133">Transmembrane helix</keyword>
<feature type="domain" description="Urease accessory protein UreH-like transmembrane" evidence="2">
    <location>
        <begin position="14"/>
        <end position="206"/>
    </location>
</feature>
<keyword evidence="1" id="KW-0812">Transmembrane</keyword>
<dbReference type="PANTHER" id="PTHR31272:SF9">
    <property type="entry name" value="BLL1027 PROTEIN"/>
    <property type="match status" value="1"/>
</dbReference>
<feature type="transmembrane region" description="Helical" evidence="1">
    <location>
        <begin position="120"/>
        <end position="145"/>
    </location>
</feature>
<keyword evidence="1" id="KW-0472">Membrane</keyword>
<dbReference type="PANTHER" id="PTHR31272">
    <property type="entry name" value="CYTOCHROME C-TYPE BIOGENESIS PROTEIN HI_1454-RELATED"/>
    <property type="match status" value="1"/>
</dbReference>
<gene>
    <name evidence="3" type="ORF">SAMN05660860_01204</name>
</gene>
<organism evidence="3 4">
    <name type="scientific">Geoalkalibacter ferrihydriticus</name>
    <dbReference type="NCBI Taxonomy" id="392333"/>
    <lineage>
        <taxon>Bacteria</taxon>
        <taxon>Pseudomonadati</taxon>
        <taxon>Thermodesulfobacteriota</taxon>
        <taxon>Desulfuromonadia</taxon>
        <taxon>Desulfuromonadales</taxon>
        <taxon>Geoalkalibacteraceae</taxon>
        <taxon>Geoalkalibacter</taxon>
    </lineage>
</organism>
<dbReference type="Proteomes" id="UP000182146">
    <property type="component" value="Unassembled WGS sequence"/>
</dbReference>
<dbReference type="RefSeq" id="WP_052445912.1">
    <property type="nucleotide sequence ID" value="NZ_FNGU01000002.1"/>
</dbReference>
<evidence type="ECO:0000259" key="2">
    <source>
        <dbReference type="Pfam" id="PF13386"/>
    </source>
</evidence>
<feature type="transmembrane region" description="Helical" evidence="1">
    <location>
        <begin position="81"/>
        <end position="100"/>
    </location>
</feature>
<dbReference type="InterPro" id="IPR051790">
    <property type="entry name" value="Cytochrome_c-biogenesis_DsbD"/>
</dbReference>
<reference evidence="3 4" key="1">
    <citation type="submission" date="2016-10" db="EMBL/GenBank/DDBJ databases">
        <authorList>
            <person name="de Groot N.N."/>
        </authorList>
    </citation>
    <scope>NUCLEOTIDE SEQUENCE [LARGE SCALE GENOMIC DNA]</scope>
    <source>
        <strain evidence="3 4">DSM 17813</strain>
    </source>
</reference>
<dbReference type="InterPro" id="IPR039447">
    <property type="entry name" value="UreH-like_TM_dom"/>
</dbReference>
<evidence type="ECO:0000256" key="1">
    <source>
        <dbReference type="SAM" id="Phobius"/>
    </source>
</evidence>
<evidence type="ECO:0000313" key="4">
    <source>
        <dbReference type="Proteomes" id="UP000182146"/>
    </source>
</evidence>
<proteinExistence type="predicted"/>
<feature type="transmembrane region" description="Helical" evidence="1">
    <location>
        <begin position="151"/>
        <end position="171"/>
    </location>
</feature>
<feature type="transmembrane region" description="Helical" evidence="1">
    <location>
        <begin position="47"/>
        <end position="75"/>
    </location>
</feature>